<feature type="region of interest" description="Disordered" evidence="1">
    <location>
        <begin position="1"/>
        <end position="50"/>
    </location>
</feature>
<dbReference type="Pfam" id="PF20373">
    <property type="entry name" value="DUF6668"/>
    <property type="match status" value="1"/>
</dbReference>
<dbReference type="AlphaFoldDB" id="A0A3A5MT51"/>
<name>A0A3A5MT51_9MICO</name>
<gene>
    <name evidence="2" type="ORF">D6T64_00195</name>
</gene>
<dbReference type="RefSeq" id="WP_119970281.1">
    <property type="nucleotide sequence ID" value="NZ_JBHSQA010000057.1"/>
</dbReference>
<organism evidence="2 3">
    <name type="scientific">Cryobacterium melibiosiphilum</name>
    <dbReference type="NCBI Taxonomy" id="995039"/>
    <lineage>
        <taxon>Bacteria</taxon>
        <taxon>Bacillati</taxon>
        <taxon>Actinomycetota</taxon>
        <taxon>Actinomycetes</taxon>
        <taxon>Micrococcales</taxon>
        <taxon>Microbacteriaceae</taxon>
        <taxon>Cryobacterium</taxon>
    </lineage>
</organism>
<reference evidence="2 3" key="1">
    <citation type="submission" date="2018-09" db="EMBL/GenBank/DDBJ databases">
        <title>Novel species of Cryobacterium.</title>
        <authorList>
            <person name="Liu Q."/>
            <person name="Xin Y.-H."/>
        </authorList>
    </citation>
    <scope>NUCLEOTIDE SEQUENCE [LARGE SCALE GENOMIC DNA]</scope>
    <source>
        <strain evidence="2 3">Hh39</strain>
    </source>
</reference>
<dbReference type="OrthoDB" id="4549550at2"/>
<dbReference type="EMBL" id="QZVS01000017">
    <property type="protein sequence ID" value="RJT92472.1"/>
    <property type="molecule type" value="Genomic_DNA"/>
</dbReference>
<dbReference type="Proteomes" id="UP000272015">
    <property type="component" value="Unassembled WGS sequence"/>
</dbReference>
<accession>A0A3A5MT51</accession>
<proteinExistence type="predicted"/>
<evidence type="ECO:0000313" key="2">
    <source>
        <dbReference type="EMBL" id="RJT92472.1"/>
    </source>
</evidence>
<evidence type="ECO:0000313" key="3">
    <source>
        <dbReference type="Proteomes" id="UP000272015"/>
    </source>
</evidence>
<dbReference type="InterPro" id="IPR046609">
    <property type="entry name" value="DUF6668"/>
</dbReference>
<keyword evidence="3" id="KW-1185">Reference proteome</keyword>
<evidence type="ECO:0000256" key="1">
    <source>
        <dbReference type="SAM" id="MobiDB-lite"/>
    </source>
</evidence>
<protein>
    <submittedName>
        <fullName evidence="2">Uncharacterized protein</fullName>
    </submittedName>
</protein>
<comment type="caution">
    <text evidence="2">The sequence shown here is derived from an EMBL/GenBank/DDBJ whole genome shotgun (WGS) entry which is preliminary data.</text>
</comment>
<feature type="compositionally biased region" description="Polar residues" evidence="1">
    <location>
        <begin position="14"/>
        <end position="25"/>
    </location>
</feature>
<sequence length="206" mass="22114">MSTSANRWLVGPDQSENPEFSTPLTKQREPRHGATTPQAGVPVPDAADRRPQREAVWPATIWWLGVHGGAGESTLAALTAGTRPCDHAWPIPTTPGTTHRVVLVARTNYAGLIAAQRAATEWASNVLGDGVQLAGLVLVADAPGRRPKELRHLEQVIAGGVPRVWNLPWVDAWRLSPPDATAPLPKEFRSLFTDLALAPPSVPAHN</sequence>